<comment type="caution">
    <text evidence="3">The sequence shown here is derived from an EMBL/GenBank/DDBJ whole genome shotgun (WGS) entry which is preliminary data.</text>
</comment>
<feature type="transmembrane region" description="Helical" evidence="1">
    <location>
        <begin position="183"/>
        <end position="199"/>
    </location>
</feature>
<dbReference type="GO" id="GO:0000271">
    <property type="term" value="P:polysaccharide biosynthetic process"/>
    <property type="evidence" value="ECO:0007669"/>
    <property type="project" value="TreeGrafter"/>
</dbReference>
<reference evidence="3 4" key="1">
    <citation type="submission" date="2016-10" db="EMBL/GenBank/DDBJ databases">
        <title>Comparative genome analysis of multiple Pseudomonas spp. focuses on biocontrol and plant growth promoting traits.</title>
        <authorList>
            <person name="Tao X.-Y."/>
            <person name="Taylor C.G."/>
        </authorList>
    </citation>
    <scope>NUCLEOTIDE SEQUENCE [LARGE SCALE GENOMIC DNA]</scope>
    <source>
        <strain evidence="3 4">37D10</strain>
    </source>
</reference>
<feature type="transmembrane region" description="Helical" evidence="1">
    <location>
        <begin position="257"/>
        <end position="277"/>
    </location>
</feature>
<evidence type="ECO:0000313" key="4">
    <source>
        <dbReference type="Proteomes" id="UP000284684"/>
    </source>
</evidence>
<feature type="transmembrane region" description="Helical" evidence="1">
    <location>
        <begin position="159"/>
        <end position="178"/>
    </location>
</feature>
<feature type="transmembrane region" description="Helical" evidence="1">
    <location>
        <begin position="12"/>
        <end position="31"/>
    </location>
</feature>
<dbReference type="Proteomes" id="UP000284684">
    <property type="component" value="Unassembled WGS sequence"/>
</dbReference>
<name>A0A423GT69_9PSED</name>
<dbReference type="GO" id="GO:0016020">
    <property type="term" value="C:membrane"/>
    <property type="evidence" value="ECO:0007669"/>
    <property type="project" value="TreeGrafter"/>
</dbReference>
<evidence type="ECO:0000259" key="2">
    <source>
        <dbReference type="Pfam" id="PF01757"/>
    </source>
</evidence>
<feature type="transmembrane region" description="Helical" evidence="1">
    <location>
        <begin position="65"/>
        <end position="82"/>
    </location>
</feature>
<keyword evidence="3" id="KW-0808">Transferase</keyword>
<keyword evidence="1" id="KW-1133">Transmembrane helix</keyword>
<dbReference type="GO" id="GO:0016747">
    <property type="term" value="F:acyltransferase activity, transferring groups other than amino-acyl groups"/>
    <property type="evidence" value="ECO:0007669"/>
    <property type="project" value="InterPro"/>
</dbReference>
<proteinExistence type="predicted"/>
<feature type="transmembrane region" description="Helical" evidence="1">
    <location>
        <begin position="325"/>
        <end position="348"/>
    </location>
</feature>
<evidence type="ECO:0000313" key="3">
    <source>
        <dbReference type="EMBL" id="ROM99226.1"/>
    </source>
</evidence>
<dbReference type="EMBL" id="MOBI01000013">
    <property type="protein sequence ID" value="ROM99226.1"/>
    <property type="molecule type" value="Genomic_DNA"/>
</dbReference>
<accession>A0A423GT69</accession>
<dbReference type="PANTHER" id="PTHR23028">
    <property type="entry name" value="ACETYLTRANSFERASE"/>
    <property type="match status" value="1"/>
</dbReference>
<keyword evidence="1" id="KW-0812">Transmembrane</keyword>
<feature type="transmembrane region" description="Helical" evidence="1">
    <location>
        <begin position="233"/>
        <end position="251"/>
    </location>
</feature>
<dbReference type="InterPro" id="IPR002656">
    <property type="entry name" value="Acyl_transf_3_dom"/>
</dbReference>
<feature type="domain" description="Acyltransferase 3" evidence="2">
    <location>
        <begin position="13"/>
        <end position="343"/>
    </location>
</feature>
<dbReference type="AlphaFoldDB" id="A0A423GT69"/>
<gene>
    <name evidence="3" type="ORF">BK658_11675</name>
</gene>
<dbReference type="InterPro" id="IPR050879">
    <property type="entry name" value="Acyltransferase_3"/>
</dbReference>
<keyword evidence="3" id="KW-0012">Acyltransferase</keyword>
<feature type="transmembrane region" description="Helical" evidence="1">
    <location>
        <begin position="289"/>
        <end position="313"/>
    </location>
</feature>
<dbReference type="PANTHER" id="PTHR23028:SF131">
    <property type="entry name" value="BLR2367 PROTEIN"/>
    <property type="match status" value="1"/>
</dbReference>
<protein>
    <submittedName>
        <fullName evidence="3">Acyltransferase</fullName>
    </submittedName>
</protein>
<sequence>MNTRLSRLPERLYALDALRGVAALAVVFWHWQHFFFQGAVPGPLQVEQQPFYNLFALFYRHGGDAVALFFSLSGFIFFWLFSRAVASRELGGRQFLRERFSRLYPLHLATFGLVAVLQWVYTRYNGNAFVYPFNDAYHALLNLFLAPAWGFEKGWSFNGPAWSISVEVLLYAVFFLLFRYSRYPLIVSAALIVIAGYVFPDQYKITLGVLSFFCGGLAYRALIWLLEKCSGRAVGAVGALLVSGCAAAWWACDPGAAHSLLIRFAVLFPLTIMAVAACHQVLEPLARRLAWLGDISYASYLLHFPLQICAALLADKFFPGRDVFYQSWTLLLFFVLLIATSLICHRWFERPMQQWLRAQGRERQVGAEIAR</sequence>
<evidence type="ECO:0000256" key="1">
    <source>
        <dbReference type="SAM" id="Phobius"/>
    </source>
</evidence>
<feature type="transmembrane region" description="Helical" evidence="1">
    <location>
        <begin position="103"/>
        <end position="121"/>
    </location>
</feature>
<dbReference type="RefSeq" id="WP_123582491.1">
    <property type="nucleotide sequence ID" value="NZ_MOBI01000013.1"/>
</dbReference>
<keyword evidence="1" id="KW-0472">Membrane</keyword>
<dbReference type="Pfam" id="PF01757">
    <property type="entry name" value="Acyl_transf_3"/>
    <property type="match status" value="1"/>
</dbReference>
<feature type="transmembrane region" description="Helical" evidence="1">
    <location>
        <begin position="205"/>
        <end position="226"/>
    </location>
</feature>
<organism evidence="3 4">
    <name type="scientific">Pseudomonas brassicacearum</name>
    <dbReference type="NCBI Taxonomy" id="930166"/>
    <lineage>
        <taxon>Bacteria</taxon>
        <taxon>Pseudomonadati</taxon>
        <taxon>Pseudomonadota</taxon>
        <taxon>Gammaproteobacteria</taxon>
        <taxon>Pseudomonadales</taxon>
        <taxon>Pseudomonadaceae</taxon>
        <taxon>Pseudomonas</taxon>
    </lineage>
</organism>